<dbReference type="RefSeq" id="WP_408131977.1">
    <property type="nucleotide sequence ID" value="NZ_JAQQDH010000049.1"/>
</dbReference>
<gene>
    <name evidence="1" type="ORF">PQR00_34720</name>
</gene>
<reference evidence="1 2" key="1">
    <citation type="journal article" date="2024" name="Chem. Sci.">
        <title>Discovery of megapolipeptins by genome mining of a Burkholderiales bacteria collection.</title>
        <authorList>
            <person name="Paulo B.S."/>
            <person name="Recchia M.J.J."/>
            <person name="Lee S."/>
            <person name="Fergusson C.H."/>
            <person name="Romanowski S.B."/>
            <person name="Hernandez A."/>
            <person name="Krull N."/>
            <person name="Liu D.Y."/>
            <person name="Cavanagh H."/>
            <person name="Bos A."/>
            <person name="Gray C.A."/>
            <person name="Murphy B.T."/>
            <person name="Linington R.G."/>
            <person name="Eustaquio A.S."/>
        </authorList>
    </citation>
    <scope>NUCLEOTIDE SEQUENCE [LARGE SCALE GENOMIC DNA]</scope>
    <source>
        <strain evidence="1 2">RL17-379-BIB-C</strain>
    </source>
</reference>
<accession>A0ABW9CBJ4</accession>
<evidence type="ECO:0008006" key="3">
    <source>
        <dbReference type="Google" id="ProtNLM"/>
    </source>
</evidence>
<proteinExistence type="predicted"/>
<evidence type="ECO:0000313" key="2">
    <source>
        <dbReference type="Proteomes" id="UP001629288"/>
    </source>
</evidence>
<protein>
    <recommendedName>
        <fullName evidence="3">G domain-containing protein</fullName>
    </recommendedName>
</protein>
<evidence type="ECO:0000313" key="1">
    <source>
        <dbReference type="EMBL" id="MFM0448728.1"/>
    </source>
</evidence>
<dbReference type="InterPro" id="IPR027417">
    <property type="entry name" value="P-loop_NTPase"/>
</dbReference>
<dbReference type="EMBL" id="JAQQDH010000049">
    <property type="protein sequence ID" value="MFM0448728.1"/>
    <property type="molecule type" value="Genomic_DNA"/>
</dbReference>
<dbReference type="Proteomes" id="UP001629288">
    <property type="component" value="Unassembled WGS sequence"/>
</dbReference>
<name>A0ABW9CBJ4_9BURK</name>
<sequence length="122" mass="13682">MNKPIPTLPAFERMLIVVGDSNAGKSTTLRSMFVDPRLGTRGIVPPTSQRRMRLVALSRERCLFVRLTSPHETKQAFDDFLGTLDTARRRAGRLGFRRFNVACAMQPHAANAMSDLTSGRRH</sequence>
<keyword evidence="2" id="KW-1185">Reference proteome</keyword>
<organism evidence="1 2">
    <name type="scientific">Paraburkholderia strydomiana</name>
    <dbReference type="NCBI Taxonomy" id="1245417"/>
    <lineage>
        <taxon>Bacteria</taxon>
        <taxon>Pseudomonadati</taxon>
        <taxon>Pseudomonadota</taxon>
        <taxon>Betaproteobacteria</taxon>
        <taxon>Burkholderiales</taxon>
        <taxon>Burkholderiaceae</taxon>
        <taxon>Paraburkholderia</taxon>
    </lineage>
</organism>
<dbReference type="SUPFAM" id="SSF52540">
    <property type="entry name" value="P-loop containing nucleoside triphosphate hydrolases"/>
    <property type="match status" value="1"/>
</dbReference>
<comment type="caution">
    <text evidence="1">The sequence shown here is derived from an EMBL/GenBank/DDBJ whole genome shotgun (WGS) entry which is preliminary data.</text>
</comment>